<dbReference type="PANTHER" id="PTHR11014:SF63">
    <property type="entry name" value="METALLOPEPTIDASE, PUTATIVE (AFU_ORTHOLOGUE AFUA_6G09600)-RELATED"/>
    <property type="match status" value="1"/>
</dbReference>
<gene>
    <name evidence="1" type="ORF">L484_019064</name>
</gene>
<dbReference type="GO" id="GO:0009850">
    <property type="term" value="P:auxin metabolic process"/>
    <property type="evidence" value="ECO:0007669"/>
    <property type="project" value="TreeGrafter"/>
</dbReference>
<reference evidence="2" key="1">
    <citation type="submission" date="2013-01" db="EMBL/GenBank/DDBJ databases">
        <title>Draft Genome Sequence of a Mulberry Tree, Morus notabilis C.K. Schneid.</title>
        <authorList>
            <person name="He N."/>
            <person name="Zhao S."/>
        </authorList>
    </citation>
    <scope>NUCLEOTIDE SEQUENCE</scope>
</reference>
<dbReference type="eggNOG" id="ENOG502QQEM">
    <property type="taxonomic scope" value="Eukaryota"/>
</dbReference>
<proteinExistence type="predicted"/>
<name>W9RRD3_9ROSA</name>
<dbReference type="SUPFAM" id="SSF53187">
    <property type="entry name" value="Zn-dependent exopeptidases"/>
    <property type="match status" value="1"/>
</dbReference>
<sequence length="167" mass="18683">MGSGDHYSHWVIVGAESADRELLDSASQPEFSAWLRRVRRKIHENLELAFEEFEMSQLVTSELDSLGVEYTWPVAKTGVGASVGSRAQPWSTLIADMDALPIQDLNIWLCYEISEQDLCMEIFVRGRGCNDEISIEGKGCNLGWRLGYNDGLGWGEVEGREGRARQG</sequence>
<protein>
    <submittedName>
        <fullName evidence="1">Uncharacterized protein</fullName>
    </submittedName>
</protein>
<dbReference type="MEROPS" id="M20.A02"/>
<dbReference type="Gene3D" id="3.40.630.10">
    <property type="entry name" value="Zn peptidases"/>
    <property type="match status" value="1"/>
</dbReference>
<dbReference type="EMBL" id="KE345474">
    <property type="protein sequence ID" value="EXC04466.1"/>
    <property type="molecule type" value="Genomic_DNA"/>
</dbReference>
<dbReference type="GO" id="GO:0010179">
    <property type="term" value="F:IAA-Ala conjugate hydrolase activity"/>
    <property type="evidence" value="ECO:0007669"/>
    <property type="project" value="TreeGrafter"/>
</dbReference>
<dbReference type="AlphaFoldDB" id="W9RRD3"/>
<dbReference type="PANTHER" id="PTHR11014">
    <property type="entry name" value="PEPTIDASE M20 FAMILY MEMBER"/>
    <property type="match status" value="1"/>
</dbReference>
<dbReference type="GO" id="GO:0005783">
    <property type="term" value="C:endoplasmic reticulum"/>
    <property type="evidence" value="ECO:0007669"/>
    <property type="project" value="TreeGrafter"/>
</dbReference>
<dbReference type="InterPro" id="IPR017439">
    <property type="entry name" value="Amidohydrolase"/>
</dbReference>
<dbReference type="STRING" id="981085.W9RRD3"/>
<evidence type="ECO:0000313" key="1">
    <source>
        <dbReference type="EMBL" id="EXC04466.1"/>
    </source>
</evidence>
<dbReference type="Proteomes" id="UP000030645">
    <property type="component" value="Unassembled WGS sequence"/>
</dbReference>
<keyword evidence="2" id="KW-1185">Reference proteome</keyword>
<organism evidence="1 2">
    <name type="scientific">Morus notabilis</name>
    <dbReference type="NCBI Taxonomy" id="981085"/>
    <lineage>
        <taxon>Eukaryota</taxon>
        <taxon>Viridiplantae</taxon>
        <taxon>Streptophyta</taxon>
        <taxon>Embryophyta</taxon>
        <taxon>Tracheophyta</taxon>
        <taxon>Spermatophyta</taxon>
        <taxon>Magnoliopsida</taxon>
        <taxon>eudicotyledons</taxon>
        <taxon>Gunneridae</taxon>
        <taxon>Pentapetalae</taxon>
        <taxon>rosids</taxon>
        <taxon>fabids</taxon>
        <taxon>Rosales</taxon>
        <taxon>Moraceae</taxon>
        <taxon>Moreae</taxon>
        <taxon>Morus</taxon>
    </lineage>
</organism>
<accession>W9RRD3</accession>
<evidence type="ECO:0000313" key="2">
    <source>
        <dbReference type="Proteomes" id="UP000030645"/>
    </source>
</evidence>